<keyword evidence="3" id="KW-1185">Reference proteome</keyword>
<comment type="caution">
    <text evidence="2">The sequence shown here is derived from an EMBL/GenBank/DDBJ whole genome shotgun (WGS) entry which is preliminary data.</text>
</comment>
<dbReference type="PANTHER" id="PTHR33939">
    <property type="entry name" value="PROTEIN CBG22215"/>
    <property type="match status" value="1"/>
</dbReference>
<feature type="compositionally biased region" description="Acidic residues" evidence="1">
    <location>
        <begin position="95"/>
        <end position="113"/>
    </location>
</feature>
<accession>A0A8J5ITL5</accession>
<evidence type="ECO:0000313" key="2">
    <source>
        <dbReference type="EMBL" id="KAG6948105.1"/>
    </source>
</evidence>
<feature type="region of interest" description="Disordered" evidence="1">
    <location>
        <begin position="93"/>
        <end position="124"/>
    </location>
</feature>
<dbReference type="AlphaFoldDB" id="A0A8J5ITL5"/>
<protein>
    <recommendedName>
        <fullName evidence="4">Tc1-like transposase DDE domain-containing protein</fullName>
    </recommendedName>
</protein>
<feature type="non-terminal residue" evidence="2">
    <location>
        <position position="1"/>
    </location>
</feature>
<evidence type="ECO:0000256" key="1">
    <source>
        <dbReference type="SAM" id="MobiDB-lite"/>
    </source>
</evidence>
<organism evidence="2 3">
    <name type="scientific">Phytophthora aleatoria</name>
    <dbReference type="NCBI Taxonomy" id="2496075"/>
    <lineage>
        <taxon>Eukaryota</taxon>
        <taxon>Sar</taxon>
        <taxon>Stramenopiles</taxon>
        <taxon>Oomycota</taxon>
        <taxon>Peronosporomycetes</taxon>
        <taxon>Peronosporales</taxon>
        <taxon>Peronosporaceae</taxon>
        <taxon>Phytophthora</taxon>
    </lineage>
</organism>
<dbReference type="PANTHER" id="PTHR33939:SF1">
    <property type="entry name" value="DUF4371 DOMAIN-CONTAINING PROTEIN"/>
    <property type="match status" value="1"/>
</dbReference>
<dbReference type="Proteomes" id="UP000709295">
    <property type="component" value="Unassembled WGS sequence"/>
</dbReference>
<evidence type="ECO:0000313" key="3">
    <source>
        <dbReference type="Proteomes" id="UP000709295"/>
    </source>
</evidence>
<reference evidence="2" key="1">
    <citation type="submission" date="2021-01" db="EMBL/GenBank/DDBJ databases">
        <title>Phytophthora aleatoria, a newly-described species from Pinus radiata is distinct from Phytophthora cactorum isolates based on comparative genomics.</title>
        <authorList>
            <person name="Mcdougal R."/>
            <person name="Panda P."/>
            <person name="Williams N."/>
            <person name="Studholme D.J."/>
        </authorList>
    </citation>
    <scope>NUCLEOTIDE SEQUENCE</scope>
    <source>
        <strain evidence="2">NZFS 4037</strain>
    </source>
</reference>
<sequence>KPVYQATKIATAYHHLVYFTHPYHPELQPIELIWAHVKNQAADDPVSSMPELRAKIDAAFDTVVSDSWINAYQHAQKFEEKYMQQADACELAADAVDESDEVSGDAEEGDDLEQGGGSEINDEE</sequence>
<dbReference type="EMBL" id="JAENGY010001609">
    <property type="protein sequence ID" value="KAG6948105.1"/>
    <property type="molecule type" value="Genomic_DNA"/>
</dbReference>
<name>A0A8J5ITL5_9STRA</name>
<proteinExistence type="predicted"/>
<gene>
    <name evidence="2" type="ORF">JG688_00015244</name>
</gene>
<evidence type="ECO:0008006" key="4">
    <source>
        <dbReference type="Google" id="ProtNLM"/>
    </source>
</evidence>